<organism evidence="1 2">
    <name type="scientific">Schaedlerella arabinosiphila</name>
    <dbReference type="NCBI Taxonomy" id="2044587"/>
    <lineage>
        <taxon>Bacteria</taxon>
        <taxon>Bacillati</taxon>
        <taxon>Bacillota</taxon>
        <taxon>Clostridia</taxon>
        <taxon>Lachnospirales</taxon>
        <taxon>Lachnospiraceae</taxon>
        <taxon>Schaedlerella</taxon>
    </lineage>
</organism>
<comment type="caution">
    <text evidence="1">The sequence shown here is derived from an EMBL/GenBank/DDBJ whole genome shotgun (WGS) entry which is preliminary data.</text>
</comment>
<name>A0A9X5H965_9FIRM</name>
<dbReference type="EMBL" id="VIRB01000129">
    <property type="protein sequence ID" value="NDO71096.1"/>
    <property type="molecule type" value="Genomic_DNA"/>
</dbReference>
<dbReference type="OrthoDB" id="573733at2"/>
<dbReference type="Pfam" id="PF09932">
    <property type="entry name" value="DUF2164"/>
    <property type="match status" value="1"/>
</dbReference>
<evidence type="ECO:0000313" key="1">
    <source>
        <dbReference type="EMBL" id="NDO71096.1"/>
    </source>
</evidence>
<accession>A0A9X5H965</accession>
<dbReference type="Proteomes" id="UP000474104">
    <property type="component" value="Unassembled WGS sequence"/>
</dbReference>
<gene>
    <name evidence="1" type="ORF">FMM80_21550</name>
</gene>
<proteinExistence type="predicted"/>
<sequence length="77" mass="9164">MRLSDSQKEKLKAEIRAFYLDVRGEEIGMIEQMQMLELFEQNMAPIIYNKALDDAKAWFTQMMDNLDSDFYALYKND</sequence>
<dbReference type="AlphaFoldDB" id="A0A9X5H965"/>
<evidence type="ECO:0000313" key="2">
    <source>
        <dbReference type="Proteomes" id="UP000474104"/>
    </source>
</evidence>
<reference evidence="1 2" key="1">
    <citation type="submission" date="2019-07" db="EMBL/GenBank/DDBJ databases">
        <title>Draft genome sequences of 15 bacterial species constituting the stable defined intestinal microbiota of the GM15 gnotobiotic mouse model.</title>
        <authorList>
            <person name="Elie C."/>
            <person name="Mathieu A."/>
            <person name="Saliou A."/>
            <person name="Darnaud M."/>
            <person name="Leulier F."/>
            <person name="Tamellini A."/>
        </authorList>
    </citation>
    <scope>NUCLEOTIDE SEQUENCE [LARGE SCALE GENOMIC DNA]</scope>
    <source>
        <strain evidence="2">ASF 502</strain>
    </source>
</reference>
<dbReference type="InterPro" id="IPR018680">
    <property type="entry name" value="DUF2164"/>
</dbReference>
<protein>
    <submittedName>
        <fullName evidence="1">DUF2164 family protein</fullName>
    </submittedName>
</protein>